<dbReference type="Pfam" id="PF23500">
    <property type="entry name" value="DUF7133"/>
    <property type="match status" value="1"/>
</dbReference>
<evidence type="ECO:0000256" key="3">
    <source>
        <dbReference type="ARBA" id="ARBA00023004"/>
    </source>
</evidence>
<dbReference type="InterPro" id="IPR009056">
    <property type="entry name" value="Cyt_c-like_dom"/>
</dbReference>
<evidence type="ECO:0000256" key="2">
    <source>
        <dbReference type="ARBA" id="ARBA00022723"/>
    </source>
</evidence>
<reference evidence="6 7" key="1">
    <citation type="submission" date="2016-11" db="EMBL/GenBank/DDBJ databases">
        <authorList>
            <person name="Jaros S."/>
            <person name="Januszkiewicz K."/>
            <person name="Wedrychowicz H."/>
        </authorList>
    </citation>
    <scope>NUCLEOTIDE SEQUENCE [LARGE SCALE GENOMIC DNA]</scope>
    <source>
        <strain evidence="6 7">DSM 21986</strain>
    </source>
</reference>
<evidence type="ECO:0000256" key="1">
    <source>
        <dbReference type="ARBA" id="ARBA00022617"/>
    </source>
</evidence>
<dbReference type="InterPro" id="IPR016024">
    <property type="entry name" value="ARM-type_fold"/>
</dbReference>
<dbReference type="GO" id="GO:0020037">
    <property type="term" value="F:heme binding"/>
    <property type="evidence" value="ECO:0007669"/>
    <property type="project" value="InterPro"/>
</dbReference>
<organism evidence="6 7">
    <name type="scientific">Fodinibius roseus</name>
    <dbReference type="NCBI Taxonomy" id="1194090"/>
    <lineage>
        <taxon>Bacteria</taxon>
        <taxon>Pseudomonadati</taxon>
        <taxon>Balneolota</taxon>
        <taxon>Balneolia</taxon>
        <taxon>Balneolales</taxon>
        <taxon>Balneolaceae</taxon>
        <taxon>Fodinibius</taxon>
    </lineage>
</organism>
<feature type="domain" description="Cytochrome c" evidence="5">
    <location>
        <begin position="881"/>
        <end position="1014"/>
    </location>
</feature>
<dbReference type="EMBL" id="FQUS01000031">
    <property type="protein sequence ID" value="SHG50628.1"/>
    <property type="molecule type" value="Genomic_DNA"/>
</dbReference>
<name>A0A1M5KCZ3_9BACT</name>
<dbReference type="InterPro" id="IPR013428">
    <property type="entry name" value="Membrane-bound_put_N"/>
</dbReference>
<dbReference type="SUPFAM" id="SSF48371">
    <property type="entry name" value="ARM repeat"/>
    <property type="match status" value="1"/>
</dbReference>
<keyword evidence="1 4" id="KW-0349">Heme</keyword>
<dbReference type="OrthoDB" id="9808161at2"/>
<dbReference type="PANTHER" id="PTHR33546">
    <property type="entry name" value="LARGE, MULTIFUNCTIONAL SECRETED PROTEIN-RELATED"/>
    <property type="match status" value="1"/>
</dbReference>
<sequence>MKKRKNPRAMRKKVRYKKWMGSCPLLEQNLLRAAGGHYFLGVGLLFFLLVAVAGCGEGDKESTGLELESGLRLETVAKEPLVVDPVAFGYDEQGYLYVVEDRGYPDPMEEDAPPTKEGRIARLEDSDGDGRYDRRTEFATGLTYPNGIMPWRGGVFVTVAPDILYLKDSDGDGVADEKQVVLTGFKDTRTSQIRMSHPLLGFDGWVYVTSGLNGGEVYSPLHPDRPPVSFTASDVRFHPETFEVEVVGGKSQFGQTFDRFGRRFGTWNRAPIEHIVFNPSDLNRNPHLSFNQTVNEVSKTGGEAVVFPISDAATSADFIPDLMGQSHSGTFTAASGVFVYNGSGLTPEHRGDAFIAESAQNLVQRQKMYRDGVSFSSELVYEGKEFLASKDLWFRPVFLGVGPADGFHVVDMHRKVIDHPAYVPERVRDKMDFQSGKEKGRIYRIFAEGKSTSLADRQWVTDSTTVLQITEWLTSDKQWDRQTAHRLLLERSDSTAVPSLKTIAMESARPESRVRALWLLLRLEGLDPEILRQAMDDGEAGVRENAVLLSRGMLGGSEALKKSVIQACRDADMRVRFQCALALGDAEGPDVMETLASLAVSDGDSRWMRAAVLSGIGGRMGVFLQHLQSHQSADSDSYAFVMEDLARMLGNGGAATALRDLVETTLQAGEKGGWRFSAMLGLMEGLTSRRDFDQSTSGLLSYVYGASVPGGTEVSWVDFLDEVTAAAETPRAKQETRVTAIELMGFIGSKEHLPVFARALQPENPRAVQLAVVRAIGRQNTGEGARLLMDKERWEGYTPNVRSAVLSQMLSTPIFVESLLDAVESDVVAPSEISSVDRQRLMNNEDREIRQRAESLFAELEGGVRKEVYEDYLSVLSEETGDPEAGAKVFERACSVCHAYAGQGGEVGPDLTGIKNQPADAILLHTIMPNYEVYPSYQTVVIETNDGRSLSGWVVTETDNGVTIRTASGADETIMRENIASLSNTGQSLMPDGLEKTMSKEEMAGLIRYLKSGAEF</sequence>
<evidence type="ECO:0000259" key="5">
    <source>
        <dbReference type="PROSITE" id="PS51007"/>
    </source>
</evidence>
<dbReference type="InterPro" id="IPR011989">
    <property type="entry name" value="ARM-like"/>
</dbReference>
<dbReference type="NCBIfam" id="TIGR02603">
    <property type="entry name" value="CxxCH_TIGR02603"/>
    <property type="match status" value="1"/>
</dbReference>
<keyword evidence="3 4" id="KW-0408">Iron</keyword>
<dbReference type="Gene3D" id="1.10.760.10">
    <property type="entry name" value="Cytochrome c-like domain"/>
    <property type="match status" value="1"/>
</dbReference>
<dbReference type="GO" id="GO:0009055">
    <property type="term" value="F:electron transfer activity"/>
    <property type="evidence" value="ECO:0007669"/>
    <property type="project" value="InterPro"/>
</dbReference>
<proteinExistence type="predicted"/>
<dbReference type="RefSeq" id="WP_073068167.1">
    <property type="nucleotide sequence ID" value="NZ_FQUS01000031.1"/>
</dbReference>
<dbReference type="Proteomes" id="UP000184041">
    <property type="component" value="Unassembled WGS sequence"/>
</dbReference>
<dbReference type="AlphaFoldDB" id="A0A1M5KCZ3"/>
<dbReference type="NCBIfam" id="TIGR02604">
    <property type="entry name" value="Piru_Ver_Nterm"/>
    <property type="match status" value="1"/>
</dbReference>
<evidence type="ECO:0000256" key="4">
    <source>
        <dbReference type="PROSITE-ProRule" id="PRU00433"/>
    </source>
</evidence>
<dbReference type="Gene3D" id="1.25.10.10">
    <property type="entry name" value="Leucine-rich Repeat Variant"/>
    <property type="match status" value="1"/>
</dbReference>
<dbReference type="SUPFAM" id="SSF46626">
    <property type="entry name" value="Cytochrome c"/>
    <property type="match status" value="1"/>
</dbReference>
<dbReference type="PANTHER" id="PTHR33546:SF1">
    <property type="entry name" value="LARGE, MULTIFUNCTIONAL SECRETED PROTEIN"/>
    <property type="match status" value="1"/>
</dbReference>
<evidence type="ECO:0000313" key="7">
    <source>
        <dbReference type="Proteomes" id="UP000184041"/>
    </source>
</evidence>
<dbReference type="InterPro" id="IPR013427">
    <property type="entry name" value="Haem-bd_dom_put"/>
</dbReference>
<keyword evidence="7" id="KW-1185">Reference proteome</keyword>
<protein>
    <submittedName>
        <fullName evidence="6">Putative membrane-bound dehydrogenase domain-containing protein</fullName>
    </submittedName>
</protein>
<dbReference type="PROSITE" id="PS51007">
    <property type="entry name" value="CYTC"/>
    <property type="match status" value="1"/>
</dbReference>
<evidence type="ECO:0000313" key="6">
    <source>
        <dbReference type="EMBL" id="SHG50628.1"/>
    </source>
</evidence>
<keyword evidence="2 4" id="KW-0479">Metal-binding</keyword>
<dbReference type="GO" id="GO:0046872">
    <property type="term" value="F:metal ion binding"/>
    <property type="evidence" value="ECO:0007669"/>
    <property type="project" value="UniProtKB-KW"/>
</dbReference>
<dbReference type="InterPro" id="IPR055557">
    <property type="entry name" value="DUF7133"/>
</dbReference>
<gene>
    <name evidence="6" type="ORF">SAMN05443144_1316</name>
</gene>
<accession>A0A1M5KCZ3</accession>
<dbReference type="InterPro" id="IPR036909">
    <property type="entry name" value="Cyt_c-like_dom_sf"/>
</dbReference>
<dbReference type="Pfam" id="PF00034">
    <property type="entry name" value="Cytochrom_C"/>
    <property type="match status" value="1"/>
</dbReference>
<dbReference type="STRING" id="1194090.SAMN05443144_1316"/>